<accession>A0ABU6VGA6</accession>
<protein>
    <submittedName>
        <fullName evidence="2">Uncharacterized protein</fullName>
    </submittedName>
</protein>
<feature type="region of interest" description="Disordered" evidence="1">
    <location>
        <begin position="187"/>
        <end position="207"/>
    </location>
</feature>
<gene>
    <name evidence="2" type="ORF">PIB30_042286</name>
</gene>
<keyword evidence="3" id="KW-1185">Reference proteome</keyword>
<reference evidence="2 3" key="1">
    <citation type="journal article" date="2023" name="Plants (Basel)">
        <title>Bridging the Gap: Combining Genomics and Transcriptomics Approaches to Understand Stylosanthes scabra, an Orphan Legume from the Brazilian Caatinga.</title>
        <authorList>
            <person name="Ferreira-Neto J.R.C."/>
            <person name="da Silva M.D."/>
            <person name="Binneck E."/>
            <person name="de Melo N.F."/>
            <person name="da Silva R.H."/>
            <person name="de Melo A.L.T.M."/>
            <person name="Pandolfi V."/>
            <person name="Bustamante F.O."/>
            <person name="Brasileiro-Vidal A.C."/>
            <person name="Benko-Iseppon A.M."/>
        </authorList>
    </citation>
    <scope>NUCLEOTIDE SEQUENCE [LARGE SCALE GENOMIC DNA]</scope>
    <source>
        <tissue evidence="2">Leaves</tissue>
    </source>
</reference>
<proteinExistence type="predicted"/>
<evidence type="ECO:0000313" key="3">
    <source>
        <dbReference type="Proteomes" id="UP001341840"/>
    </source>
</evidence>
<sequence length="207" mass="22187">MERGRQELRVAANRASIGALEQKLSRPEIDVSGGRIDSEPVLQPILHQLSHSLMREREKTAVRIHSPIHNTAPSFSLAGRRPLVAGCRHPSLPAVVAPCSIPNVIADIDTNCWRYSSNPRSVQLGRSRGACEANDSAYGNSGPSGVVSDVGSLFPHGTKANVAAYGKIINDRGRLIGPPEKYERWLSSASTGPVGNGYYNRPDAGGD</sequence>
<evidence type="ECO:0000256" key="1">
    <source>
        <dbReference type="SAM" id="MobiDB-lite"/>
    </source>
</evidence>
<organism evidence="2 3">
    <name type="scientific">Stylosanthes scabra</name>
    <dbReference type="NCBI Taxonomy" id="79078"/>
    <lineage>
        <taxon>Eukaryota</taxon>
        <taxon>Viridiplantae</taxon>
        <taxon>Streptophyta</taxon>
        <taxon>Embryophyta</taxon>
        <taxon>Tracheophyta</taxon>
        <taxon>Spermatophyta</taxon>
        <taxon>Magnoliopsida</taxon>
        <taxon>eudicotyledons</taxon>
        <taxon>Gunneridae</taxon>
        <taxon>Pentapetalae</taxon>
        <taxon>rosids</taxon>
        <taxon>fabids</taxon>
        <taxon>Fabales</taxon>
        <taxon>Fabaceae</taxon>
        <taxon>Papilionoideae</taxon>
        <taxon>50 kb inversion clade</taxon>
        <taxon>dalbergioids sensu lato</taxon>
        <taxon>Dalbergieae</taxon>
        <taxon>Pterocarpus clade</taxon>
        <taxon>Stylosanthes</taxon>
    </lineage>
</organism>
<name>A0ABU6VGA6_9FABA</name>
<dbReference type="Proteomes" id="UP001341840">
    <property type="component" value="Unassembled WGS sequence"/>
</dbReference>
<dbReference type="EMBL" id="JASCZI010151274">
    <property type="protein sequence ID" value="MED6171613.1"/>
    <property type="molecule type" value="Genomic_DNA"/>
</dbReference>
<comment type="caution">
    <text evidence="2">The sequence shown here is derived from an EMBL/GenBank/DDBJ whole genome shotgun (WGS) entry which is preliminary data.</text>
</comment>
<evidence type="ECO:0000313" key="2">
    <source>
        <dbReference type="EMBL" id="MED6171613.1"/>
    </source>
</evidence>